<feature type="binding site" evidence="16">
    <location>
        <position position="210"/>
    </location>
    <ligand>
        <name>L-glutamate</name>
        <dbReference type="ChEBI" id="CHEBI:29985"/>
    </ligand>
</feature>
<keyword evidence="2 19" id="KW-0813">Transport</keyword>
<feature type="site" description="Crucial to convey clamshell closure to channel opening" evidence="17">
    <location>
        <position position="354"/>
    </location>
</feature>
<dbReference type="GO" id="GO:0015276">
    <property type="term" value="F:ligand-gated monoatomic ion channel activity"/>
    <property type="evidence" value="ECO:0007669"/>
    <property type="project" value="InterPro"/>
</dbReference>
<feature type="transmembrane region" description="Helical" evidence="19">
    <location>
        <begin position="257"/>
        <end position="278"/>
    </location>
</feature>
<evidence type="ECO:0000256" key="19">
    <source>
        <dbReference type="RuleBase" id="RU367118"/>
    </source>
</evidence>
<evidence type="ECO:0000256" key="18">
    <source>
        <dbReference type="PIRSR" id="PIRSR601508-3"/>
    </source>
</evidence>
<name>A0A9D3M168_ANGAN</name>
<comment type="similarity">
    <text evidence="1 19">Belongs to the glutamate-gated ion channel (TC 1.A.10.1) family.</text>
</comment>
<keyword evidence="12 19" id="KW-0628">Postsynaptic cell membrane</keyword>
<evidence type="ECO:0000256" key="10">
    <source>
        <dbReference type="ARBA" id="ARBA00023170"/>
    </source>
</evidence>
<accession>A0A9D3M168</accession>
<feature type="binding site" evidence="16">
    <location>
        <position position="215"/>
    </location>
    <ligand>
        <name>L-glutamate</name>
        <dbReference type="ChEBI" id="CHEBI:29985"/>
    </ligand>
</feature>
<feature type="binding site" evidence="16">
    <location>
        <position position="376"/>
    </location>
    <ligand>
        <name>L-glutamate</name>
        <dbReference type="ChEBI" id="CHEBI:29985"/>
    </ligand>
</feature>
<evidence type="ECO:0000256" key="6">
    <source>
        <dbReference type="ARBA" id="ARBA00022989"/>
    </source>
</evidence>
<keyword evidence="7 19" id="KW-0770">Synapse</keyword>
<evidence type="ECO:0000256" key="14">
    <source>
        <dbReference type="ARBA" id="ARBA00023303"/>
    </source>
</evidence>
<evidence type="ECO:0000256" key="9">
    <source>
        <dbReference type="ARBA" id="ARBA00023136"/>
    </source>
</evidence>
<proteinExistence type="inferred from homology"/>
<keyword evidence="11" id="KW-0325">Glycoprotein</keyword>
<evidence type="ECO:0000256" key="2">
    <source>
        <dbReference type="ARBA" id="ARBA00022448"/>
    </source>
</evidence>
<evidence type="ECO:0000256" key="8">
    <source>
        <dbReference type="ARBA" id="ARBA00023065"/>
    </source>
</evidence>
<dbReference type="FunFam" id="1.10.287.70:FF:000143">
    <property type="entry name" value="Probable glutamate receptor"/>
    <property type="match status" value="1"/>
</dbReference>
<feature type="transmembrane region" description="Helical" evidence="19">
    <location>
        <begin position="321"/>
        <end position="341"/>
    </location>
</feature>
<feature type="binding site" evidence="16">
    <location>
        <position position="422"/>
    </location>
    <ligand>
        <name>L-glutamate</name>
        <dbReference type="ChEBI" id="CHEBI:29985"/>
    </ligand>
</feature>
<evidence type="ECO:0000259" key="21">
    <source>
        <dbReference type="SMART" id="SM00079"/>
    </source>
</evidence>
<feature type="transmembrane region" description="Helical" evidence="19">
    <location>
        <begin position="290"/>
        <end position="309"/>
    </location>
</feature>
<dbReference type="Pfam" id="PF10613">
    <property type="entry name" value="Lig_chan-Glu_bd"/>
    <property type="match status" value="1"/>
</dbReference>
<dbReference type="Gene3D" id="1.10.287.70">
    <property type="match status" value="1"/>
</dbReference>
<evidence type="ECO:0000313" key="23">
    <source>
        <dbReference type="EMBL" id="KAG5838713.1"/>
    </source>
</evidence>
<dbReference type="GO" id="GO:0038023">
    <property type="term" value="F:signaling receptor activity"/>
    <property type="evidence" value="ECO:0007669"/>
    <property type="project" value="InterPro"/>
</dbReference>
<keyword evidence="8 19" id="KW-0406">Ion transport</keyword>
<keyword evidence="4 19" id="KW-0812">Transmembrane</keyword>
<comment type="function">
    <text evidence="19">Receptor for glutamate that functions as a ligand-gated ion channel in the central nervous system and plays an important role in excitatory synaptic transmission. L-glutamate acts as an excitatory neurotransmitter at many synapses in the central nervous system.</text>
</comment>
<feature type="binding site" evidence="16">
    <location>
        <position position="208"/>
    </location>
    <ligand>
        <name>L-glutamate</name>
        <dbReference type="ChEBI" id="CHEBI:29985"/>
    </ligand>
</feature>
<evidence type="ECO:0000256" key="17">
    <source>
        <dbReference type="PIRSR" id="PIRSR601508-2"/>
    </source>
</evidence>
<comment type="caution">
    <text evidence="23">The sequence shown here is derived from an EMBL/GenBank/DDBJ whole genome shotgun (WGS) entry which is preliminary data.</text>
</comment>
<dbReference type="Pfam" id="PF00060">
    <property type="entry name" value="Lig_chan"/>
    <property type="match status" value="1"/>
</dbReference>
<keyword evidence="24" id="KW-1185">Reference proteome</keyword>
<evidence type="ECO:0000256" key="16">
    <source>
        <dbReference type="PIRSR" id="PIRSR601508-1"/>
    </source>
</evidence>
<keyword evidence="5" id="KW-0732">Signal</keyword>
<dbReference type="FunFam" id="3.40.190.10:FF:000364">
    <property type="entry name" value="Si:dkey-183j2.10"/>
    <property type="match status" value="1"/>
</dbReference>
<dbReference type="InterPro" id="IPR001508">
    <property type="entry name" value="Iono_Glu_rcpt_met"/>
</dbReference>
<sequence length="544" mass="59404">MRSAEAIAPTTAPSRNKGSRFGTLDVSFIRLLLFRVILPVSLHLHPRRRRLGTCIFRCTASSVHEGDRAGTGQRPVRFGITCLLSSLSFLECGPRPQSGLLRYSAEKMRVTDGLVTCVTALLLARFCTAGPQVLSVTTVKEDPYAMTTGSQLEGFCIDLLSALAKKLDFKYNLHLVKDGKYGSLQESGNWNGMIGEVMRGEADLAVAPLTVTAMRERVVDMTTPFMQTGISFILSKDRAPEEPGYFSFLCPFATETWVGILAAYLVTAVCMCIATRLSPCEWAQPQTEDNSFTLLHSLWYTAAALTLQGAGPHPKALSGRVISAIWWLFTVVVLACYFANLTSMLRSDTKHVAIENFEDLANQDVIDYGSLGGSSTFSFFKNSNNQVYHRIYENMERKKSYVGSMEEGIRRAQEGNFAFIGESASLDLLEARYCNLARSPDVAGMRWYGIAAPTGSPLVKNLSIAILEMSESGRLDFLRRKWWASSCVGEGEGLRAEAPQSEGDVPGARPGTGPGAAASSAGAGLQVQQQCQGPEEILLHRVVQ</sequence>
<feature type="domain" description="Ionotropic glutamate receptor L-glutamate and glycine-binding" evidence="22">
    <location>
        <begin position="143"/>
        <end position="199"/>
    </location>
</feature>
<keyword evidence="9 19" id="KW-0472">Membrane</keyword>
<keyword evidence="14 19" id="KW-0407">Ion channel</keyword>
<comment type="subcellular location">
    <subcellularLocation>
        <location evidence="15 19">Postsynaptic cell membrane</location>
        <topology evidence="15 19">Multi-pass membrane protein</topology>
    </subcellularLocation>
</comment>
<dbReference type="GO" id="GO:0045211">
    <property type="term" value="C:postsynaptic membrane"/>
    <property type="evidence" value="ECO:0007669"/>
    <property type="project" value="UniProtKB-SubCell"/>
</dbReference>
<dbReference type="SMART" id="SM00918">
    <property type="entry name" value="Lig_chan-Glu_bd"/>
    <property type="match status" value="1"/>
</dbReference>
<keyword evidence="18" id="KW-1015">Disulfide bond</keyword>
<keyword evidence="10 19" id="KW-0675">Receptor</keyword>
<dbReference type="AlphaFoldDB" id="A0A9D3M168"/>
<dbReference type="SUPFAM" id="SSF81324">
    <property type="entry name" value="Voltage-gated potassium channels"/>
    <property type="match status" value="1"/>
</dbReference>
<evidence type="ECO:0000256" key="1">
    <source>
        <dbReference type="ARBA" id="ARBA00008685"/>
    </source>
</evidence>
<protein>
    <recommendedName>
        <fullName evidence="19">Glutamate receptor</fullName>
    </recommendedName>
</protein>
<feature type="domain" description="Ionotropic glutamate receptor C-terminal" evidence="21">
    <location>
        <begin position="133"/>
        <end position="485"/>
    </location>
</feature>
<dbReference type="EMBL" id="JAFIRN010000012">
    <property type="protein sequence ID" value="KAG5838713.1"/>
    <property type="molecule type" value="Genomic_DNA"/>
</dbReference>
<evidence type="ECO:0000256" key="5">
    <source>
        <dbReference type="ARBA" id="ARBA00022729"/>
    </source>
</evidence>
<evidence type="ECO:0000256" key="20">
    <source>
        <dbReference type="SAM" id="MobiDB-lite"/>
    </source>
</evidence>
<feature type="region of interest" description="Disordered" evidence="20">
    <location>
        <begin position="493"/>
        <end position="525"/>
    </location>
</feature>
<evidence type="ECO:0000256" key="4">
    <source>
        <dbReference type="ARBA" id="ARBA00022692"/>
    </source>
</evidence>
<dbReference type="InterPro" id="IPR001320">
    <property type="entry name" value="Iontro_rcpt_C"/>
</dbReference>
<evidence type="ECO:0000256" key="3">
    <source>
        <dbReference type="ARBA" id="ARBA00022475"/>
    </source>
</evidence>
<reference evidence="23" key="1">
    <citation type="submission" date="2021-01" db="EMBL/GenBank/DDBJ databases">
        <title>A chromosome-scale assembly of European eel, Anguilla anguilla.</title>
        <authorList>
            <person name="Henkel C."/>
            <person name="Jong-Raadsen S.A."/>
            <person name="Dufour S."/>
            <person name="Weltzien F.-A."/>
            <person name="Palstra A.P."/>
            <person name="Pelster B."/>
            <person name="Spaink H.P."/>
            <person name="Van Den Thillart G.E."/>
            <person name="Jansen H."/>
            <person name="Zahm M."/>
            <person name="Klopp C."/>
            <person name="Cedric C."/>
            <person name="Louis A."/>
            <person name="Berthelot C."/>
            <person name="Parey E."/>
            <person name="Roest Crollius H."/>
            <person name="Montfort J."/>
            <person name="Robinson-Rechavi M."/>
            <person name="Bucao C."/>
            <person name="Bouchez O."/>
            <person name="Gislard M."/>
            <person name="Lluch J."/>
            <person name="Milhes M."/>
            <person name="Lampietro C."/>
            <person name="Lopez Roques C."/>
            <person name="Donnadieu C."/>
            <person name="Braasch I."/>
            <person name="Desvignes T."/>
            <person name="Postlethwait J."/>
            <person name="Bobe J."/>
            <person name="Guiguen Y."/>
            <person name="Dirks R."/>
        </authorList>
    </citation>
    <scope>NUCLEOTIDE SEQUENCE</scope>
    <source>
        <strain evidence="23">Tag_6206</strain>
        <tissue evidence="23">Liver</tissue>
    </source>
</reference>
<keyword evidence="6 19" id="KW-1133">Transmembrane helix</keyword>
<dbReference type="InterPro" id="IPR015683">
    <property type="entry name" value="Ionotropic_Glu_rcpt"/>
</dbReference>
<feature type="compositionally biased region" description="Low complexity" evidence="20">
    <location>
        <begin position="506"/>
        <end position="524"/>
    </location>
</feature>
<dbReference type="InterPro" id="IPR019594">
    <property type="entry name" value="Glu/Gly-bd"/>
</dbReference>
<organism evidence="23 24">
    <name type="scientific">Anguilla anguilla</name>
    <name type="common">European freshwater eel</name>
    <name type="synonym">Muraena anguilla</name>
    <dbReference type="NCBI Taxonomy" id="7936"/>
    <lineage>
        <taxon>Eukaryota</taxon>
        <taxon>Metazoa</taxon>
        <taxon>Chordata</taxon>
        <taxon>Craniata</taxon>
        <taxon>Vertebrata</taxon>
        <taxon>Euteleostomi</taxon>
        <taxon>Actinopterygii</taxon>
        <taxon>Neopterygii</taxon>
        <taxon>Teleostei</taxon>
        <taxon>Anguilliformes</taxon>
        <taxon>Anguillidae</taxon>
        <taxon>Anguilla</taxon>
    </lineage>
</organism>
<evidence type="ECO:0000313" key="24">
    <source>
        <dbReference type="Proteomes" id="UP001044222"/>
    </source>
</evidence>
<dbReference type="SMART" id="SM00079">
    <property type="entry name" value="PBPe"/>
    <property type="match status" value="1"/>
</dbReference>
<dbReference type="PANTHER" id="PTHR18966">
    <property type="entry name" value="IONOTROPIC GLUTAMATE RECEPTOR"/>
    <property type="match status" value="1"/>
</dbReference>
<dbReference type="SUPFAM" id="SSF53850">
    <property type="entry name" value="Periplasmic binding protein-like II"/>
    <property type="match status" value="1"/>
</dbReference>
<evidence type="ECO:0000256" key="7">
    <source>
        <dbReference type="ARBA" id="ARBA00023018"/>
    </source>
</evidence>
<feature type="site" description="Interaction with the cone snail toxin Con-ikot-ikot" evidence="17">
    <location>
        <position position="381"/>
    </location>
</feature>
<evidence type="ECO:0000259" key="22">
    <source>
        <dbReference type="SMART" id="SM00918"/>
    </source>
</evidence>
<evidence type="ECO:0000256" key="15">
    <source>
        <dbReference type="ARBA" id="ARBA00034104"/>
    </source>
</evidence>
<dbReference type="PRINTS" id="PR00177">
    <property type="entry name" value="NMDARECEPTOR"/>
</dbReference>
<dbReference type="CDD" id="cd13685">
    <property type="entry name" value="PBP2_iGluR_non_NMDA_like"/>
    <property type="match status" value="1"/>
</dbReference>
<keyword evidence="13 19" id="KW-1071">Ligand-gated ion channel</keyword>
<keyword evidence="3 19" id="KW-1003">Cell membrane</keyword>
<gene>
    <name evidence="23" type="ORF">ANANG_G00226500</name>
</gene>
<dbReference type="Proteomes" id="UP001044222">
    <property type="component" value="Chromosome 12"/>
</dbReference>
<feature type="binding site" evidence="16">
    <location>
        <position position="375"/>
    </location>
    <ligand>
        <name>L-glutamate</name>
        <dbReference type="ChEBI" id="CHEBI:29985"/>
    </ligand>
</feature>
<dbReference type="Gene3D" id="3.40.190.10">
    <property type="entry name" value="Periplasmic binding protein-like II"/>
    <property type="match status" value="1"/>
</dbReference>
<evidence type="ECO:0000256" key="13">
    <source>
        <dbReference type="ARBA" id="ARBA00023286"/>
    </source>
</evidence>
<feature type="disulfide bond" evidence="18">
    <location>
        <begin position="434"/>
        <end position="487"/>
    </location>
</feature>
<evidence type="ECO:0000256" key="12">
    <source>
        <dbReference type="ARBA" id="ARBA00023257"/>
    </source>
</evidence>
<evidence type="ECO:0000256" key="11">
    <source>
        <dbReference type="ARBA" id="ARBA00023180"/>
    </source>
</evidence>